<keyword evidence="4 9" id="KW-0812">Transmembrane</keyword>
<feature type="transmembrane region" description="Helical" evidence="9">
    <location>
        <begin position="122"/>
        <end position="142"/>
    </location>
</feature>
<comment type="pathway">
    <text evidence="9">Protein modification; lipoprotein biosynthesis (signal peptide cleavage).</text>
</comment>
<keyword evidence="6 9" id="KW-0378">Hydrolase</keyword>
<evidence type="ECO:0000256" key="10">
    <source>
        <dbReference type="RuleBase" id="RU000594"/>
    </source>
</evidence>
<comment type="catalytic activity">
    <reaction evidence="9 10">
        <text>Release of signal peptides from bacterial membrane prolipoproteins. Hydrolyzes -Xaa-Yaa-Zaa-|-(S,diacylglyceryl)Cys-, in which Xaa is hydrophobic (preferably Leu), and Yaa (Ala or Ser) and Zaa (Gly or Ala) have small, neutral side chains.</text>
        <dbReference type="EC" id="3.4.23.36"/>
    </reaction>
</comment>
<protein>
    <recommendedName>
        <fullName evidence="9">Lipoprotein signal peptidase</fullName>
        <ecNumber evidence="9">3.4.23.36</ecNumber>
    </recommendedName>
    <alternativeName>
        <fullName evidence="9">Prolipoprotein signal peptidase</fullName>
    </alternativeName>
    <alternativeName>
        <fullName evidence="9">Signal peptidase II</fullName>
        <shortName evidence="9">SPase II</shortName>
    </alternativeName>
</protein>
<keyword evidence="8 9" id="KW-0472">Membrane</keyword>
<keyword evidence="2 9" id="KW-1003">Cell membrane</keyword>
<reference evidence="12 13" key="1">
    <citation type="submission" date="2019-03" db="EMBL/GenBank/DDBJ databases">
        <title>Genomic Encyclopedia of Type Strains, Phase IV (KMG-IV): sequencing the most valuable type-strain genomes for metagenomic binning, comparative biology and taxonomic classification.</title>
        <authorList>
            <person name="Goeker M."/>
        </authorList>
    </citation>
    <scope>NUCLEOTIDE SEQUENCE [LARGE SCALE GENOMIC DNA]</scope>
    <source>
        <strain evidence="12 13">DSM 15969</strain>
    </source>
</reference>
<dbReference type="Pfam" id="PF01252">
    <property type="entry name" value="Peptidase_A8"/>
    <property type="match status" value="1"/>
</dbReference>
<dbReference type="GO" id="GO:0004190">
    <property type="term" value="F:aspartic-type endopeptidase activity"/>
    <property type="evidence" value="ECO:0007669"/>
    <property type="project" value="UniProtKB-UniRule"/>
</dbReference>
<dbReference type="Proteomes" id="UP000295063">
    <property type="component" value="Unassembled WGS sequence"/>
</dbReference>
<dbReference type="OrthoDB" id="9810259at2"/>
<dbReference type="HAMAP" id="MF_00161">
    <property type="entry name" value="LspA"/>
    <property type="match status" value="1"/>
</dbReference>
<gene>
    <name evidence="9" type="primary">lspA</name>
    <name evidence="12" type="ORF">EV210_10658</name>
</gene>
<keyword evidence="7 9" id="KW-1133">Transmembrane helix</keyword>
<comment type="function">
    <text evidence="9 10">This protein specifically catalyzes the removal of signal peptides from prolipoproteins.</text>
</comment>
<comment type="similarity">
    <text evidence="1 9 11">Belongs to the peptidase A8 family.</text>
</comment>
<organism evidence="12 13">
    <name type="scientific">Anaerospora hongkongensis</name>
    <dbReference type="NCBI Taxonomy" id="244830"/>
    <lineage>
        <taxon>Bacteria</taxon>
        <taxon>Bacillati</taxon>
        <taxon>Bacillota</taxon>
        <taxon>Negativicutes</taxon>
        <taxon>Selenomonadales</taxon>
        <taxon>Sporomusaceae</taxon>
        <taxon>Anaerospora</taxon>
    </lineage>
</organism>
<dbReference type="AlphaFoldDB" id="A0A4R1PZR1"/>
<keyword evidence="13" id="KW-1185">Reference proteome</keyword>
<dbReference type="GO" id="GO:0005886">
    <property type="term" value="C:plasma membrane"/>
    <property type="evidence" value="ECO:0007669"/>
    <property type="project" value="UniProtKB-SubCell"/>
</dbReference>
<dbReference type="EMBL" id="SLUI01000006">
    <property type="protein sequence ID" value="TCL37193.1"/>
    <property type="molecule type" value="Genomic_DNA"/>
</dbReference>
<dbReference type="InterPro" id="IPR001872">
    <property type="entry name" value="Peptidase_A8"/>
</dbReference>
<dbReference type="UniPathway" id="UPA00665"/>
<evidence type="ECO:0000256" key="11">
    <source>
        <dbReference type="RuleBase" id="RU004181"/>
    </source>
</evidence>
<keyword evidence="5 9" id="KW-0064">Aspartyl protease</keyword>
<dbReference type="EC" id="3.4.23.36" evidence="9"/>
<proteinExistence type="inferred from homology"/>
<sequence>MPVLVLAIVSALIDQGIKYYVQSQMTLGMSIPVINGVFHITYILNPGAAFSILEHQTILLMAVTVGMLAALVYFYGHIAAGPWLMRLGAGLLAGGAIGNLIDRVKTGYVVDFLDFRIWPVFNSADVAIVTGVSLLMYTMLFFPETLPGGNPGRTEKES</sequence>
<evidence type="ECO:0000256" key="9">
    <source>
        <dbReference type="HAMAP-Rule" id="MF_00161"/>
    </source>
</evidence>
<comment type="caution">
    <text evidence="12">The sequence shown here is derived from an EMBL/GenBank/DDBJ whole genome shotgun (WGS) entry which is preliminary data.</text>
</comment>
<evidence type="ECO:0000256" key="4">
    <source>
        <dbReference type="ARBA" id="ARBA00022692"/>
    </source>
</evidence>
<feature type="transmembrane region" description="Helical" evidence="9">
    <location>
        <begin position="26"/>
        <end position="45"/>
    </location>
</feature>
<accession>A0A4R1PZR1</accession>
<dbReference type="PANTHER" id="PTHR33695:SF1">
    <property type="entry name" value="LIPOPROTEIN SIGNAL PEPTIDASE"/>
    <property type="match status" value="1"/>
</dbReference>
<dbReference type="PRINTS" id="PR00781">
    <property type="entry name" value="LIPOSIGPTASE"/>
</dbReference>
<evidence type="ECO:0000256" key="2">
    <source>
        <dbReference type="ARBA" id="ARBA00022475"/>
    </source>
</evidence>
<dbReference type="NCBIfam" id="TIGR00077">
    <property type="entry name" value="lspA"/>
    <property type="match status" value="1"/>
</dbReference>
<keyword evidence="3 9" id="KW-0645">Protease</keyword>
<evidence type="ECO:0000313" key="13">
    <source>
        <dbReference type="Proteomes" id="UP000295063"/>
    </source>
</evidence>
<comment type="subcellular location">
    <subcellularLocation>
        <location evidence="9">Cell membrane</location>
        <topology evidence="9">Multi-pass membrane protein</topology>
    </subcellularLocation>
</comment>
<dbReference type="RefSeq" id="WP_132079361.1">
    <property type="nucleotide sequence ID" value="NZ_DAIMLW010000131.1"/>
</dbReference>
<evidence type="ECO:0000256" key="6">
    <source>
        <dbReference type="ARBA" id="ARBA00022801"/>
    </source>
</evidence>
<evidence type="ECO:0000256" key="1">
    <source>
        <dbReference type="ARBA" id="ARBA00006139"/>
    </source>
</evidence>
<evidence type="ECO:0000256" key="3">
    <source>
        <dbReference type="ARBA" id="ARBA00022670"/>
    </source>
</evidence>
<dbReference type="PROSITE" id="PS00855">
    <property type="entry name" value="SPASE_II"/>
    <property type="match status" value="1"/>
</dbReference>
<evidence type="ECO:0000256" key="5">
    <source>
        <dbReference type="ARBA" id="ARBA00022750"/>
    </source>
</evidence>
<evidence type="ECO:0000313" key="12">
    <source>
        <dbReference type="EMBL" id="TCL37193.1"/>
    </source>
</evidence>
<evidence type="ECO:0000256" key="8">
    <source>
        <dbReference type="ARBA" id="ARBA00023136"/>
    </source>
</evidence>
<feature type="transmembrane region" description="Helical" evidence="9">
    <location>
        <begin position="57"/>
        <end position="77"/>
    </location>
</feature>
<feature type="active site" evidence="9">
    <location>
        <position position="111"/>
    </location>
</feature>
<name>A0A4R1PZR1_9FIRM</name>
<feature type="active site" evidence="9">
    <location>
        <position position="125"/>
    </location>
</feature>
<feature type="transmembrane region" description="Helical" evidence="9">
    <location>
        <begin position="83"/>
        <end position="101"/>
    </location>
</feature>
<dbReference type="GO" id="GO:0006508">
    <property type="term" value="P:proteolysis"/>
    <property type="evidence" value="ECO:0007669"/>
    <property type="project" value="UniProtKB-KW"/>
</dbReference>
<evidence type="ECO:0000256" key="7">
    <source>
        <dbReference type="ARBA" id="ARBA00022989"/>
    </source>
</evidence>
<dbReference type="PANTHER" id="PTHR33695">
    <property type="entry name" value="LIPOPROTEIN SIGNAL PEPTIDASE"/>
    <property type="match status" value="1"/>
</dbReference>